<feature type="region of interest" description="Disordered" evidence="1">
    <location>
        <begin position="44"/>
        <end position="71"/>
    </location>
</feature>
<protein>
    <submittedName>
        <fullName evidence="2">Uncharacterized protein</fullName>
    </submittedName>
</protein>
<accession>A0A9P6VJ53</accession>
<proteinExistence type="predicted"/>
<dbReference type="OrthoDB" id="3563175at2759"/>
<dbReference type="EMBL" id="VNKQ01000009">
    <property type="protein sequence ID" value="KAG0648634.1"/>
    <property type="molecule type" value="Genomic_DNA"/>
</dbReference>
<name>A0A9P6VJ53_9HELO</name>
<evidence type="ECO:0000256" key="1">
    <source>
        <dbReference type="SAM" id="MobiDB-lite"/>
    </source>
</evidence>
<dbReference type="Proteomes" id="UP000785200">
    <property type="component" value="Unassembled WGS sequence"/>
</dbReference>
<dbReference type="AlphaFoldDB" id="A0A9P6VJ53"/>
<sequence length="223" mass="24890">MDAYCLSSQTSASISQEQHLAPSSTYVTHISADFSPSVALLATKQSPSYPQSPPRAATSSPPTSYIPSSDLSPRIARPLSTSHLMSPSPYPYTSFSQQETADPRSLAPAVHEWTERSTWKDPYKYLHNHNIGTKAAWMVIPASEGFRILDLCKSMSIAVLATDGKLPCYNRETLFDEEWQTHMKDIHGVFLIWPETWVRRIEVLDLDAFEGDIVAVNDIIMSN</sequence>
<feature type="compositionally biased region" description="Low complexity" evidence="1">
    <location>
        <begin position="54"/>
        <end position="69"/>
    </location>
</feature>
<gene>
    <name evidence="2" type="ORF">D0Z07_5086</name>
</gene>
<evidence type="ECO:0000313" key="3">
    <source>
        <dbReference type="Proteomes" id="UP000785200"/>
    </source>
</evidence>
<organism evidence="2 3">
    <name type="scientific">Hyphodiscus hymeniophilus</name>
    <dbReference type="NCBI Taxonomy" id="353542"/>
    <lineage>
        <taxon>Eukaryota</taxon>
        <taxon>Fungi</taxon>
        <taxon>Dikarya</taxon>
        <taxon>Ascomycota</taxon>
        <taxon>Pezizomycotina</taxon>
        <taxon>Leotiomycetes</taxon>
        <taxon>Helotiales</taxon>
        <taxon>Hyphodiscaceae</taxon>
        <taxon>Hyphodiscus</taxon>
    </lineage>
</organism>
<comment type="caution">
    <text evidence="2">The sequence shown here is derived from an EMBL/GenBank/DDBJ whole genome shotgun (WGS) entry which is preliminary data.</text>
</comment>
<keyword evidence="3" id="KW-1185">Reference proteome</keyword>
<reference evidence="2" key="1">
    <citation type="submission" date="2019-07" db="EMBL/GenBank/DDBJ databases">
        <title>Hyphodiscus hymeniophilus genome sequencing and assembly.</title>
        <authorList>
            <person name="Kramer G."/>
            <person name="Nodwell J."/>
        </authorList>
    </citation>
    <scope>NUCLEOTIDE SEQUENCE</scope>
    <source>
        <strain evidence="2">ATCC 34498</strain>
    </source>
</reference>
<evidence type="ECO:0000313" key="2">
    <source>
        <dbReference type="EMBL" id="KAG0648634.1"/>
    </source>
</evidence>